<dbReference type="Gene3D" id="1.10.260.40">
    <property type="entry name" value="lambda repressor-like DNA-binding domains"/>
    <property type="match status" value="1"/>
</dbReference>
<feature type="domain" description="HTH cro/C1-type" evidence="1">
    <location>
        <begin position="17"/>
        <end position="71"/>
    </location>
</feature>
<proteinExistence type="predicted"/>
<comment type="caution">
    <text evidence="2">The sequence shown here is derived from an EMBL/GenBank/DDBJ whole genome shotgun (WGS) entry which is preliminary data.</text>
</comment>
<dbReference type="SMART" id="SM00530">
    <property type="entry name" value="HTH_XRE"/>
    <property type="match status" value="1"/>
</dbReference>
<dbReference type="SUPFAM" id="SSF47413">
    <property type="entry name" value="lambda repressor-like DNA-binding domains"/>
    <property type="match status" value="1"/>
</dbReference>
<dbReference type="Pfam" id="PF13560">
    <property type="entry name" value="HTH_31"/>
    <property type="match status" value="1"/>
</dbReference>
<dbReference type="RefSeq" id="WP_135191814.1">
    <property type="nucleotide sequence ID" value="NZ_SPUM01000140.1"/>
</dbReference>
<keyword evidence="3" id="KW-1185">Reference proteome</keyword>
<evidence type="ECO:0000259" key="1">
    <source>
        <dbReference type="PROSITE" id="PS50943"/>
    </source>
</evidence>
<name>A0A4Y9SNP2_9BURK</name>
<dbReference type="GO" id="GO:0003677">
    <property type="term" value="F:DNA binding"/>
    <property type="evidence" value="ECO:0007669"/>
    <property type="project" value="InterPro"/>
</dbReference>
<dbReference type="Proteomes" id="UP000297258">
    <property type="component" value="Unassembled WGS sequence"/>
</dbReference>
<sequence length="94" mass="10092">MGKDVFVGEMMALANLVRASRLAQGLTRDELASATGLSPKFISHVEAGKPTAQFGKVLHLLTELGISLHAQSAVHISEKTAQKAMNRRRTSYGS</sequence>
<reference evidence="2 3" key="1">
    <citation type="submission" date="2019-03" db="EMBL/GenBank/DDBJ databases">
        <title>Draft genome of Massilia hortus sp. nov., a novel bacterial species of the Oxalobacteraceae family.</title>
        <authorList>
            <person name="Peta V."/>
            <person name="Raths R."/>
            <person name="Bucking H."/>
        </authorList>
    </citation>
    <scope>NUCLEOTIDE SEQUENCE [LARGE SCALE GENOMIC DNA]</scope>
    <source>
        <strain evidence="2 3">ONC3</strain>
    </source>
</reference>
<dbReference type="EMBL" id="SPUM01000140">
    <property type="protein sequence ID" value="TFW28330.1"/>
    <property type="molecule type" value="Genomic_DNA"/>
</dbReference>
<accession>A0A4Y9SNP2</accession>
<organism evidence="2 3">
    <name type="scientific">Massilia horti</name>
    <dbReference type="NCBI Taxonomy" id="2562153"/>
    <lineage>
        <taxon>Bacteria</taxon>
        <taxon>Pseudomonadati</taxon>
        <taxon>Pseudomonadota</taxon>
        <taxon>Betaproteobacteria</taxon>
        <taxon>Burkholderiales</taxon>
        <taxon>Oxalobacteraceae</taxon>
        <taxon>Telluria group</taxon>
        <taxon>Massilia</taxon>
    </lineage>
</organism>
<protein>
    <submittedName>
        <fullName evidence="2">Transcriptional regulator</fullName>
    </submittedName>
</protein>
<dbReference type="InterPro" id="IPR010982">
    <property type="entry name" value="Lambda_DNA-bd_dom_sf"/>
</dbReference>
<evidence type="ECO:0000313" key="3">
    <source>
        <dbReference type="Proteomes" id="UP000297258"/>
    </source>
</evidence>
<dbReference type="OrthoDB" id="9156632at2"/>
<dbReference type="CDD" id="cd00093">
    <property type="entry name" value="HTH_XRE"/>
    <property type="match status" value="1"/>
</dbReference>
<dbReference type="PROSITE" id="PS50943">
    <property type="entry name" value="HTH_CROC1"/>
    <property type="match status" value="1"/>
</dbReference>
<gene>
    <name evidence="2" type="ORF">E4O92_22020</name>
</gene>
<dbReference type="AlphaFoldDB" id="A0A4Y9SNP2"/>
<evidence type="ECO:0000313" key="2">
    <source>
        <dbReference type="EMBL" id="TFW28330.1"/>
    </source>
</evidence>
<dbReference type="InterPro" id="IPR001387">
    <property type="entry name" value="Cro/C1-type_HTH"/>
</dbReference>